<dbReference type="EMBL" id="JAUIZM010000014">
    <property type="protein sequence ID" value="KAK1352935.1"/>
    <property type="molecule type" value="Genomic_DNA"/>
</dbReference>
<evidence type="ECO:0000313" key="3">
    <source>
        <dbReference type="Proteomes" id="UP001237642"/>
    </source>
</evidence>
<dbReference type="AlphaFoldDB" id="A0AAD8LWB5"/>
<reference evidence="2" key="1">
    <citation type="submission" date="2023-02" db="EMBL/GenBank/DDBJ databases">
        <title>Genome of toxic invasive species Heracleum sosnowskyi carries increased number of genes despite the absence of recent whole-genome duplications.</title>
        <authorList>
            <person name="Schelkunov M."/>
            <person name="Shtratnikova V."/>
            <person name="Makarenko M."/>
            <person name="Klepikova A."/>
            <person name="Omelchenko D."/>
            <person name="Novikova G."/>
            <person name="Obukhova E."/>
            <person name="Bogdanov V."/>
            <person name="Penin A."/>
            <person name="Logacheva M."/>
        </authorList>
    </citation>
    <scope>NUCLEOTIDE SEQUENCE</scope>
    <source>
        <strain evidence="2">Hsosn_3</strain>
        <tissue evidence="2">Leaf</tissue>
    </source>
</reference>
<gene>
    <name evidence="2" type="ORF">POM88_052773</name>
</gene>
<reference evidence="2" key="2">
    <citation type="submission" date="2023-05" db="EMBL/GenBank/DDBJ databases">
        <authorList>
            <person name="Schelkunov M.I."/>
        </authorList>
    </citation>
    <scope>NUCLEOTIDE SEQUENCE</scope>
    <source>
        <strain evidence="2">Hsosn_3</strain>
        <tissue evidence="2">Leaf</tissue>
    </source>
</reference>
<accession>A0AAD8LWB5</accession>
<keyword evidence="1" id="KW-0472">Membrane</keyword>
<organism evidence="2 3">
    <name type="scientific">Heracleum sosnowskyi</name>
    <dbReference type="NCBI Taxonomy" id="360622"/>
    <lineage>
        <taxon>Eukaryota</taxon>
        <taxon>Viridiplantae</taxon>
        <taxon>Streptophyta</taxon>
        <taxon>Embryophyta</taxon>
        <taxon>Tracheophyta</taxon>
        <taxon>Spermatophyta</taxon>
        <taxon>Magnoliopsida</taxon>
        <taxon>eudicotyledons</taxon>
        <taxon>Gunneridae</taxon>
        <taxon>Pentapetalae</taxon>
        <taxon>asterids</taxon>
        <taxon>campanulids</taxon>
        <taxon>Apiales</taxon>
        <taxon>Apiaceae</taxon>
        <taxon>Apioideae</taxon>
        <taxon>apioid superclade</taxon>
        <taxon>Tordylieae</taxon>
        <taxon>Tordyliinae</taxon>
        <taxon>Heracleum</taxon>
    </lineage>
</organism>
<dbReference type="Proteomes" id="UP001237642">
    <property type="component" value="Unassembled WGS sequence"/>
</dbReference>
<evidence type="ECO:0000313" key="2">
    <source>
        <dbReference type="EMBL" id="KAK1352935.1"/>
    </source>
</evidence>
<comment type="caution">
    <text evidence="2">The sequence shown here is derived from an EMBL/GenBank/DDBJ whole genome shotgun (WGS) entry which is preliminary data.</text>
</comment>
<proteinExistence type="predicted"/>
<name>A0AAD8LWB5_9APIA</name>
<protein>
    <submittedName>
        <fullName evidence="2">Uncharacterized protein</fullName>
    </submittedName>
</protein>
<evidence type="ECO:0000256" key="1">
    <source>
        <dbReference type="SAM" id="Phobius"/>
    </source>
</evidence>
<keyword evidence="3" id="KW-1185">Reference proteome</keyword>
<feature type="transmembrane region" description="Helical" evidence="1">
    <location>
        <begin position="6"/>
        <end position="25"/>
    </location>
</feature>
<sequence length="127" mass="14125">MMNSAAVAASILFALLLGFLFLCMIREKKGNKDLLPTSTSTSVTNFPLCPEMVGHLEQLNGKSDAEILRYFGYNEARANRMLSGRPILPPIAENSPPRYISLNELEEMQPQSPHASLQELFSLEELV</sequence>
<keyword evidence="1" id="KW-0812">Transmembrane</keyword>
<keyword evidence="1" id="KW-1133">Transmembrane helix</keyword>